<dbReference type="AlphaFoldDB" id="A0A0F3N3I4"/>
<name>A0A0F3N3I4_RICAM</name>
<keyword evidence="1" id="KW-0378">Hydrolase</keyword>
<dbReference type="EMBL" id="LANR01000001">
    <property type="protein sequence ID" value="KJV62207.1"/>
    <property type="molecule type" value="Genomic_DNA"/>
</dbReference>
<comment type="caution">
    <text evidence="1">The sequence shown here is derived from an EMBL/GenBank/DDBJ whole genome shotgun (WGS) entry which is preliminary data.</text>
</comment>
<protein>
    <submittedName>
        <fullName evidence="1">Phage prohead protease domain protein</fullName>
    </submittedName>
</protein>
<dbReference type="GO" id="GO:0008233">
    <property type="term" value="F:peptidase activity"/>
    <property type="evidence" value="ECO:0007669"/>
    <property type="project" value="UniProtKB-KW"/>
</dbReference>
<sequence length="37" mass="4045">MAENDHGLKMEAVINNKVKAGMVAIELIKQGAKTDYL</sequence>
<keyword evidence="1" id="KW-0645">Protease</keyword>
<keyword evidence="2" id="KW-1185">Reference proteome</keyword>
<proteinExistence type="predicted"/>
<dbReference type="Proteomes" id="UP000033556">
    <property type="component" value="Unassembled WGS sequence"/>
</dbReference>
<evidence type="ECO:0000313" key="2">
    <source>
        <dbReference type="Proteomes" id="UP000033556"/>
    </source>
</evidence>
<gene>
    <name evidence="1" type="ORF">APHACPA_1228</name>
</gene>
<accession>A0A0F3N3I4</accession>
<dbReference type="GO" id="GO:0006508">
    <property type="term" value="P:proteolysis"/>
    <property type="evidence" value="ECO:0007669"/>
    <property type="project" value="UniProtKB-KW"/>
</dbReference>
<organism evidence="1 2">
    <name type="scientific">Rickettsia amblyommatis str. Ac/Pa</name>
    <dbReference type="NCBI Taxonomy" id="1359164"/>
    <lineage>
        <taxon>Bacteria</taxon>
        <taxon>Pseudomonadati</taxon>
        <taxon>Pseudomonadota</taxon>
        <taxon>Alphaproteobacteria</taxon>
        <taxon>Rickettsiales</taxon>
        <taxon>Rickettsiaceae</taxon>
        <taxon>Rickettsieae</taxon>
        <taxon>Rickettsia</taxon>
        <taxon>spotted fever group</taxon>
    </lineage>
</organism>
<reference evidence="1 2" key="1">
    <citation type="submission" date="2015-01" db="EMBL/GenBank/DDBJ databases">
        <title>Genome Sequencing of Rickettsiales.</title>
        <authorList>
            <person name="Daugherty S.C."/>
            <person name="Su Q."/>
            <person name="Abolude K."/>
            <person name="Beier-Sexton M."/>
            <person name="Carlyon J.A."/>
            <person name="Carter R."/>
            <person name="Day N.P."/>
            <person name="Dumler S.J."/>
            <person name="Dyachenko V."/>
            <person name="Godinez A."/>
            <person name="Kurtti T.J."/>
            <person name="Lichay M."/>
            <person name="Mullins K.E."/>
            <person name="Ott S."/>
            <person name="Pappas-Brown V."/>
            <person name="Paris D.H."/>
            <person name="Patel P."/>
            <person name="Richards A.L."/>
            <person name="Sadzewicz L."/>
            <person name="Sears K."/>
            <person name="Seidman D."/>
            <person name="Sengamalay N."/>
            <person name="Stenos J."/>
            <person name="Tallon L.J."/>
            <person name="Vincent G."/>
            <person name="Fraser C.M."/>
            <person name="Munderloh U."/>
            <person name="Dunning-Hotopp J.C."/>
        </authorList>
    </citation>
    <scope>NUCLEOTIDE SEQUENCE [LARGE SCALE GENOMIC DNA]</scope>
    <source>
        <strain evidence="1 2">Ac/Pa</strain>
    </source>
</reference>
<evidence type="ECO:0000313" key="1">
    <source>
        <dbReference type="EMBL" id="KJV62207.1"/>
    </source>
</evidence>
<dbReference type="PATRIC" id="fig|1359164.3.peg.1214"/>